<dbReference type="InterPro" id="IPR026353">
    <property type="entry name" value="Hypoxan-DNA_Glyclase"/>
</dbReference>
<dbReference type="SUPFAM" id="SSF52141">
    <property type="entry name" value="Uracil-DNA glycosylase-like"/>
    <property type="match status" value="1"/>
</dbReference>
<evidence type="ECO:0000313" key="3">
    <source>
        <dbReference type="Proteomes" id="UP000787322"/>
    </source>
</evidence>
<dbReference type="SMART" id="SM00987">
    <property type="entry name" value="UreE_C"/>
    <property type="match status" value="1"/>
</dbReference>
<protein>
    <submittedName>
        <fullName evidence="2">DNA-deoxyinosine glycosylase</fullName>
        <ecNumber evidence="2">3.2.2.15</ecNumber>
    </submittedName>
</protein>
<sequence length="185" mass="20238">MAANKPQPAGDAVKTALTHVENTLDPIIFPDSRVLLLGSMPSPKSREIGFYFGNPQNRFWRVVAALYGEKPLQSIPEKIDFCKRHHLALCDVLKACDIKGASDASIANPVPHNIGALIQDSSICAIFTLGGTATKFYKRYTEQQTGISARQLPSTSPANARMSVDDLVEEFSIIKKFTNCELTIS</sequence>
<feature type="domain" description="Uracil-DNA glycosylase-like" evidence="1">
    <location>
        <begin position="25"/>
        <end position="168"/>
    </location>
</feature>
<dbReference type="Proteomes" id="UP000787322">
    <property type="component" value="Unassembled WGS sequence"/>
</dbReference>
<dbReference type="EMBL" id="JABZGU010000001">
    <property type="protein sequence ID" value="MBF4802210.1"/>
    <property type="molecule type" value="Genomic_DNA"/>
</dbReference>
<dbReference type="InterPro" id="IPR005122">
    <property type="entry name" value="Uracil-DNA_glycosylase-like"/>
</dbReference>
<name>A0A9D5X4L9_9ACTN</name>
<dbReference type="Pfam" id="PF03167">
    <property type="entry name" value="UDG"/>
    <property type="match status" value="1"/>
</dbReference>
<organism evidence="2 3">
    <name type="scientific">Lancefieldella parvula</name>
    <dbReference type="NCBI Taxonomy" id="1382"/>
    <lineage>
        <taxon>Bacteria</taxon>
        <taxon>Bacillati</taxon>
        <taxon>Actinomycetota</taxon>
        <taxon>Coriobacteriia</taxon>
        <taxon>Coriobacteriales</taxon>
        <taxon>Atopobiaceae</taxon>
        <taxon>Lancefieldella</taxon>
    </lineage>
</organism>
<evidence type="ECO:0000259" key="1">
    <source>
        <dbReference type="SMART" id="SM00986"/>
    </source>
</evidence>
<dbReference type="AlphaFoldDB" id="A0A9D5X4L9"/>
<dbReference type="EC" id="3.2.2.15" evidence="2"/>
<comment type="caution">
    <text evidence="2">The sequence shown here is derived from an EMBL/GenBank/DDBJ whole genome shotgun (WGS) entry which is preliminary data.</text>
</comment>
<dbReference type="CDD" id="cd10032">
    <property type="entry name" value="UDG-F6_HDG"/>
    <property type="match status" value="1"/>
</dbReference>
<keyword evidence="2" id="KW-0378">Hydrolase</keyword>
<accession>A0A9D5X4L9</accession>
<dbReference type="InterPro" id="IPR036895">
    <property type="entry name" value="Uracil-DNA_glycosylase-like_sf"/>
</dbReference>
<dbReference type="SMART" id="SM00986">
    <property type="entry name" value="UDG"/>
    <property type="match status" value="1"/>
</dbReference>
<dbReference type="Gene3D" id="3.40.470.10">
    <property type="entry name" value="Uracil-DNA glycosylase-like domain"/>
    <property type="match status" value="1"/>
</dbReference>
<evidence type="ECO:0000313" key="2">
    <source>
        <dbReference type="EMBL" id="MBF4802210.1"/>
    </source>
</evidence>
<keyword evidence="2" id="KW-0326">Glycosidase</keyword>
<reference evidence="2" key="1">
    <citation type="submission" date="2020-04" db="EMBL/GenBank/DDBJ databases">
        <title>Deep metagenomics examines the oral microbiome during advanced dental caries in children, revealing novel taxa and co-occurrences with host molecules.</title>
        <authorList>
            <person name="Baker J.L."/>
            <person name="Morton J.T."/>
            <person name="Dinis M."/>
            <person name="Alvarez R."/>
            <person name="Tran N.C."/>
            <person name="Knight R."/>
            <person name="Edlund A."/>
        </authorList>
    </citation>
    <scope>NUCLEOTIDE SEQUENCE</scope>
    <source>
        <strain evidence="2">JCVI_3_bin.11</strain>
    </source>
</reference>
<gene>
    <name evidence="2" type="ORF">HXK24_00030</name>
</gene>
<dbReference type="GO" id="GO:0033958">
    <property type="term" value="F:DNA-deoxyinosine glycosylase activity"/>
    <property type="evidence" value="ECO:0007669"/>
    <property type="project" value="UniProtKB-EC"/>
</dbReference>
<proteinExistence type="predicted"/>
<dbReference type="NCBIfam" id="TIGR04274">
    <property type="entry name" value="hypoxanDNAglyco"/>
    <property type="match status" value="1"/>
</dbReference>